<comment type="caution">
    <text evidence="3">The sequence shown here is derived from an EMBL/GenBank/DDBJ whole genome shotgun (WGS) entry which is preliminary data.</text>
</comment>
<dbReference type="SUPFAM" id="SSF52540">
    <property type="entry name" value="P-loop containing nucleoside triphosphate hydrolases"/>
    <property type="match status" value="1"/>
</dbReference>
<evidence type="ECO:0000313" key="3">
    <source>
        <dbReference type="EMBL" id="KAK6516882.1"/>
    </source>
</evidence>
<feature type="region of interest" description="Disordered" evidence="2">
    <location>
        <begin position="427"/>
        <end position="449"/>
    </location>
</feature>
<sequence>MIVLWITASSKETMIKGFEQYAGQICGEGHDLSQPVSIIHQFLSKKFSGRWVLILDGLDDTDIDIDQYTFNGLQDAKILVTTRYAQVANHIGATHILQVTSLNQNKSQLLRSQYINPISTDGDPVQENELAQEEINARAQLVHELGGLPLAISIIGAALRDRTGASSMSCRAYLKWPAEVQDAFMTQDPEFSNYPHSVRKAFTFAFERILFGTENHQHVSSMAFFIASCESARNTAEYFKLYRQLPQNLGLENLDFLKDGFFELAIRKLAATNIVTWSWVSDKAPSIEMHSLVRGWIRSIDSDRIHSFTTSKLRLVGFHIYDRILTNRVRDGRLAPLLREIHNLGAHNSITAQKHWDDMPDIALAFLLASLGSLKSSLSWLPVGAAEVRRFSKFSEELQLEINSSSHFHLEDTDWKLFGKFVSQLGSNAGSTVEPRRLTPGQEELPKTDPSTLGLSDIFEMPVFQLFAPKDRSWEELGHTSLIQGIMTTTTVEVGRSIETHLEFDAVNEAHQTISEVSDSAISEWIRSWPFDILEITCRSFRGVIMEYCGGENEVELKEKRLAMASSWDPRNAFFVALDQAINKGVDDYLKSSPAAHILTVQQSEPGGPSDPITEEQRLPTLLERLGDYITKSVTNNISKELIKSAKAGFVKAFERICSENTANALADEVFSTSEIKNIFLEWGSRTYFDTFDNKPESSNDSGELACIQLMDEAQEKILGAMKMIYGNQDFSVDRDTKVLVRQALDLTAKCHAAVHNTIEVVNPEIYGLSNVNLEVYYTRMRAQIDYVSSWVRLRRSYDIIRASIGTGHRSKILKTNISRRKKREILEARERFEIEFKQRREEYLQRGQENRRRLDEDIKRREENIGRQRKKTIAMLRKALKHQWGVANRHKGDVILWRLKKVEGHTNDDRKKKKKKKRVRSKV</sequence>
<organism evidence="3 4">
    <name type="scientific">Arthrobotrys conoides</name>
    <dbReference type="NCBI Taxonomy" id="74498"/>
    <lineage>
        <taxon>Eukaryota</taxon>
        <taxon>Fungi</taxon>
        <taxon>Dikarya</taxon>
        <taxon>Ascomycota</taxon>
        <taxon>Pezizomycotina</taxon>
        <taxon>Orbiliomycetes</taxon>
        <taxon>Orbiliales</taxon>
        <taxon>Orbiliaceae</taxon>
        <taxon>Arthrobotrys</taxon>
    </lineage>
</organism>
<reference evidence="3 4" key="1">
    <citation type="submission" date="2019-10" db="EMBL/GenBank/DDBJ databases">
        <authorList>
            <person name="Palmer J.M."/>
        </authorList>
    </citation>
    <scope>NUCLEOTIDE SEQUENCE [LARGE SCALE GENOMIC DNA]</scope>
    <source>
        <strain evidence="3 4">TWF506</strain>
    </source>
</reference>
<dbReference type="GO" id="GO:0043531">
    <property type="term" value="F:ADP binding"/>
    <property type="evidence" value="ECO:0007669"/>
    <property type="project" value="InterPro"/>
</dbReference>
<accession>A0AAN8NUB2</accession>
<keyword evidence="1" id="KW-0175">Coiled coil</keyword>
<dbReference type="Gene3D" id="3.40.50.300">
    <property type="entry name" value="P-loop containing nucleotide triphosphate hydrolases"/>
    <property type="match status" value="1"/>
</dbReference>
<evidence type="ECO:0008006" key="5">
    <source>
        <dbReference type="Google" id="ProtNLM"/>
    </source>
</evidence>
<evidence type="ECO:0000313" key="4">
    <source>
        <dbReference type="Proteomes" id="UP001307849"/>
    </source>
</evidence>
<name>A0AAN8NUB2_9PEZI</name>
<dbReference type="Proteomes" id="UP001307849">
    <property type="component" value="Unassembled WGS sequence"/>
</dbReference>
<gene>
    <name evidence="3" type="ORF">TWF506_006766</name>
</gene>
<evidence type="ECO:0000256" key="1">
    <source>
        <dbReference type="SAM" id="Coils"/>
    </source>
</evidence>
<dbReference type="EMBL" id="JAVHJM010000003">
    <property type="protein sequence ID" value="KAK6516882.1"/>
    <property type="molecule type" value="Genomic_DNA"/>
</dbReference>
<dbReference type="AlphaFoldDB" id="A0AAN8NUB2"/>
<protein>
    <recommendedName>
        <fullName evidence="5">NB-ARC domain-containing protein</fullName>
    </recommendedName>
</protein>
<dbReference type="InterPro" id="IPR027417">
    <property type="entry name" value="P-loop_NTPase"/>
</dbReference>
<keyword evidence="4" id="KW-1185">Reference proteome</keyword>
<feature type="coiled-coil region" evidence="1">
    <location>
        <begin position="845"/>
        <end position="872"/>
    </location>
</feature>
<proteinExistence type="predicted"/>
<evidence type="ECO:0000256" key="2">
    <source>
        <dbReference type="SAM" id="MobiDB-lite"/>
    </source>
</evidence>